<sequence>MNWIIQYVFPMYNEQKCCFSGALSLCLHEPATHTCGVGANGSHTPLWRTLPLQSLSFNF</sequence>
<dbReference type="GeneID" id="85018501"/>
<dbReference type="AlphaFoldDB" id="A0A1H2YXI4"/>
<evidence type="ECO:0000313" key="2">
    <source>
        <dbReference type="Proteomes" id="UP000182771"/>
    </source>
</evidence>
<reference evidence="1 2" key="1">
    <citation type="submission" date="2016-10" db="EMBL/GenBank/DDBJ databases">
        <authorList>
            <person name="Varghese N."/>
            <person name="Submissions S."/>
        </authorList>
    </citation>
    <scope>NUCLEOTIDE SEQUENCE [LARGE SCALE GENOMIC DNA]</scope>
    <source>
        <strain evidence="1 2">DSM 11449</strain>
    </source>
</reference>
<organism evidence="1 2">
    <name type="scientific">Capnocytophaga granulosa</name>
    <dbReference type="NCBI Taxonomy" id="45242"/>
    <lineage>
        <taxon>Bacteria</taxon>
        <taxon>Pseudomonadati</taxon>
        <taxon>Bacteroidota</taxon>
        <taxon>Flavobacteriia</taxon>
        <taxon>Flavobacteriales</taxon>
        <taxon>Flavobacteriaceae</taxon>
        <taxon>Capnocytophaga</taxon>
    </lineage>
</organism>
<dbReference type="EMBL" id="FNND01000008">
    <property type="protein sequence ID" value="SDX09269.1"/>
    <property type="molecule type" value="Genomic_DNA"/>
</dbReference>
<protein>
    <submittedName>
        <fullName evidence="1">Uncharacterized protein</fullName>
    </submittedName>
</protein>
<keyword evidence="2" id="KW-1185">Reference proteome</keyword>
<evidence type="ECO:0000313" key="1">
    <source>
        <dbReference type="EMBL" id="SDX09269.1"/>
    </source>
</evidence>
<gene>
    <name evidence="1" type="ORF">SAMN05444420_10839</name>
</gene>
<name>A0A1H2YXI4_9FLAO</name>
<dbReference type="Proteomes" id="UP000182771">
    <property type="component" value="Unassembled WGS sequence"/>
</dbReference>
<accession>A0A1H2YXI4</accession>
<comment type="caution">
    <text evidence="1">The sequence shown here is derived from an EMBL/GenBank/DDBJ whole genome shotgun (WGS) entry which is preliminary data.</text>
</comment>
<dbReference type="RefSeq" id="WP_144267036.1">
    <property type="nucleotide sequence ID" value="NZ_FNND01000008.1"/>
</dbReference>
<proteinExistence type="predicted"/>